<feature type="domain" description="Reverse transcriptase" evidence="1">
    <location>
        <begin position="8"/>
        <end position="77"/>
    </location>
</feature>
<dbReference type="InterPro" id="IPR043128">
    <property type="entry name" value="Rev_trsase/Diguanyl_cyclase"/>
</dbReference>
<evidence type="ECO:0000259" key="1">
    <source>
        <dbReference type="Pfam" id="PF00078"/>
    </source>
</evidence>
<dbReference type="EMBL" id="CP133612">
    <property type="protein sequence ID" value="WMV08875.1"/>
    <property type="molecule type" value="Genomic_DNA"/>
</dbReference>
<dbReference type="InterPro" id="IPR000477">
    <property type="entry name" value="RT_dom"/>
</dbReference>
<dbReference type="Gene3D" id="3.30.70.270">
    <property type="match status" value="1"/>
</dbReference>
<proteinExistence type="predicted"/>
<dbReference type="InterPro" id="IPR053134">
    <property type="entry name" value="RNA-dir_DNA_polymerase"/>
</dbReference>
<evidence type="ECO:0000313" key="3">
    <source>
        <dbReference type="Proteomes" id="UP001234989"/>
    </source>
</evidence>
<sequence length="198" mass="22801">MNILKMAFMDLMNRVFRQYLDMLVIMFIDDIWIYSKSENEHIDHLRIILQILKDQQLFAKFSKCEFWLKPVAFLGHIVSNKGIEVDSKNTDVVKSWPRPLSASNIRSWLDLSYYYKRFVEVDSTKGGVMVHNGSESSFVSEVKAKQCLDSILVELKEAVLKKSIEAFSQGGDGVVRYQGELCVLNVNDLREQILAESP</sequence>
<evidence type="ECO:0000313" key="2">
    <source>
        <dbReference type="EMBL" id="WMV08875.1"/>
    </source>
</evidence>
<keyword evidence="3" id="KW-1185">Reference proteome</keyword>
<dbReference type="AlphaFoldDB" id="A0AAF0TD53"/>
<name>A0AAF0TD53_SOLVR</name>
<dbReference type="PANTHER" id="PTHR24559:SF444">
    <property type="entry name" value="REVERSE TRANSCRIPTASE DOMAIN-CONTAINING PROTEIN"/>
    <property type="match status" value="1"/>
</dbReference>
<organism evidence="2 3">
    <name type="scientific">Solanum verrucosum</name>
    <dbReference type="NCBI Taxonomy" id="315347"/>
    <lineage>
        <taxon>Eukaryota</taxon>
        <taxon>Viridiplantae</taxon>
        <taxon>Streptophyta</taxon>
        <taxon>Embryophyta</taxon>
        <taxon>Tracheophyta</taxon>
        <taxon>Spermatophyta</taxon>
        <taxon>Magnoliopsida</taxon>
        <taxon>eudicotyledons</taxon>
        <taxon>Gunneridae</taxon>
        <taxon>Pentapetalae</taxon>
        <taxon>asterids</taxon>
        <taxon>lamiids</taxon>
        <taxon>Solanales</taxon>
        <taxon>Solanaceae</taxon>
        <taxon>Solanoideae</taxon>
        <taxon>Solaneae</taxon>
        <taxon>Solanum</taxon>
    </lineage>
</organism>
<dbReference type="InterPro" id="IPR043502">
    <property type="entry name" value="DNA/RNA_pol_sf"/>
</dbReference>
<dbReference type="Proteomes" id="UP001234989">
    <property type="component" value="Chromosome 1"/>
</dbReference>
<dbReference type="SUPFAM" id="SSF56672">
    <property type="entry name" value="DNA/RNA polymerases"/>
    <property type="match status" value="1"/>
</dbReference>
<dbReference type="Pfam" id="PF00078">
    <property type="entry name" value="RVT_1"/>
    <property type="match status" value="1"/>
</dbReference>
<protein>
    <recommendedName>
        <fullName evidence="1">Reverse transcriptase domain-containing protein</fullName>
    </recommendedName>
</protein>
<reference evidence="2" key="1">
    <citation type="submission" date="2023-08" db="EMBL/GenBank/DDBJ databases">
        <title>A de novo genome assembly of Solanum verrucosum Schlechtendal, a Mexican diploid species geographically isolated from the other diploid A-genome species in potato relatives.</title>
        <authorList>
            <person name="Hosaka K."/>
        </authorList>
    </citation>
    <scope>NUCLEOTIDE SEQUENCE</scope>
    <source>
        <tissue evidence="2">Young leaves</tissue>
    </source>
</reference>
<dbReference type="PANTHER" id="PTHR24559">
    <property type="entry name" value="TRANSPOSON TY3-I GAG-POL POLYPROTEIN"/>
    <property type="match status" value="1"/>
</dbReference>
<accession>A0AAF0TD53</accession>
<gene>
    <name evidence="2" type="ORF">MTR67_002260</name>
</gene>